<comment type="caution">
    <text evidence="2">The sequence shown here is derived from an EMBL/GenBank/DDBJ whole genome shotgun (WGS) entry which is preliminary data.</text>
</comment>
<protein>
    <submittedName>
        <fullName evidence="2">Uncharacterized protein</fullName>
    </submittedName>
</protein>
<dbReference type="Proteomes" id="UP001526246">
    <property type="component" value="Unassembled WGS sequence"/>
</dbReference>
<evidence type="ECO:0000256" key="1">
    <source>
        <dbReference type="SAM" id="SignalP"/>
    </source>
</evidence>
<feature type="signal peptide" evidence="1">
    <location>
        <begin position="1"/>
        <end position="24"/>
    </location>
</feature>
<dbReference type="RefSeq" id="WP_264882338.1">
    <property type="nucleotide sequence ID" value="NZ_JAPDOB010000002.1"/>
</dbReference>
<evidence type="ECO:0000313" key="3">
    <source>
        <dbReference type="Proteomes" id="UP001526246"/>
    </source>
</evidence>
<name>A0ABT3JFF6_9SPHN</name>
<proteinExistence type="predicted"/>
<dbReference type="EMBL" id="JAPDOB010000002">
    <property type="protein sequence ID" value="MCW3797802.1"/>
    <property type="molecule type" value="Genomic_DNA"/>
</dbReference>
<organism evidence="2 3">
    <name type="scientific">Sphingomonas arvum</name>
    <dbReference type="NCBI Taxonomy" id="2992113"/>
    <lineage>
        <taxon>Bacteria</taxon>
        <taxon>Pseudomonadati</taxon>
        <taxon>Pseudomonadota</taxon>
        <taxon>Alphaproteobacteria</taxon>
        <taxon>Sphingomonadales</taxon>
        <taxon>Sphingomonadaceae</taxon>
        <taxon>Sphingomonas</taxon>
    </lineage>
</organism>
<accession>A0ABT3JFF6</accession>
<sequence>MTRTLILALAGTAATMAATAPVAAQQWSYNERGWRTVGYSRVDGRDNDTIRLPGVTRQRAIRICSLNAPLRLRDFDVRFANGGSQDVNTRAVLPAGRCTRAVDLRGNRRDVEAVRLRYEPILRNAARPVVRVQVR</sequence>
<keyword evidence="3" id="KW-1185">Reference proteome</keyword>
<reference evidence="2 3" key="1">
    <citation type="submission" date="2022-10" db="EMBL/GenBank/DDBJ databases">
        <title>Sphingomonas sp.</title>
        <authorList>
            <person name="Jin C."/>
        </authorList>
    </citation>
    <scope>NUCLEOTIDE SEQUENCE [LARGE SCALE GENOMIC DNA]</scope>
    <source>
        <strain evidence="2 3">BN140010</strain>
    </source>
</reference>
<gene>
    <name evidence="2" type="ORF">OMW55_08300</name>
</gene>
<keyword evidence="1" id="KW-0732">Signal</keyword>
<evidence type="ECO:0000313" key="2">
    <source>
        <dbReference type="EMBL" id="MCW3797802.1"/>
    </source>
</evidence>
<feature type="chain" id="PRO_5046192365" evidence="1">
    <location>
        <begin position="25"/>
        <end position="135"/>
    </location>
</feature>